<dbReference type="GO" id="GO:0006457">
    <property type="term" value="P:protein folding"/>
    <property type="evidence" value="ECO:0007669"/>
    <property type="project" value="InterPro"/>
</dbReference>
<protein>
    <recommendedName>
        <fullName evidence="2">GroES chaperonin family</fullName>
    </recommendedName>
</protein>
<sequence length="152" mass="16869">MSEQTVSLVEGTQGTSDPIELAWAFPDVNPGQAPFGGRVIVQLRRIKKTAAGSKIILVSETKESEKWQNMIGKVISIGPLAFKNRDTMTSWPEGSWASVGDYVRVPKWGGDRWERHVPGEAESEDPVLFMTINDHELIAKVTDDPLSFNVFI</sequence>
<evidence type="ECO:0008006" key="2">
    <source>
        <dbReference type="Google" id="ProtNLM"/>
    </source>
</evidence>
<dbReference type="Gene3D" id="2.30.33.40">
    <property type="entry name" value="GroES chaperonin"/>
    <property type="match status" value="1"/>
</dbReference>
<proteinExistence type="predicted"/>
<name>A0A6J5T7T0_9CAUD</name>
<accession>A0A6J5T7T0</accession>
<reference evidence="1" key="1">
    <citation type="submission" date="2020-05" db="EMBL/GenBank/DDBJ databases">
        <authorList>
            <person name="Chiriac C."/>
            <person name="Salcher M."/>
            <person name="Ghai R."/>
            <person name="Kavagutti S V."/>
        </authorList>
    </citation>
    <scope>NUCLEOTIDE SEQUENCE</scope>
</reference>
<dbReference type="EMBL" id="LR797819">
    <property type="protein sequence ID" value="CAB4240886.1"/>
    <property type="molecule type" value="Genomic_DNA"/>
</dbReference>
<evidence type="ECO:0000313" key="1">
    <source>
        <dbReference type="EMBL" id="CAB4240886.1"/>
    </source>
</evidence>
<organism evidence="1">
    <name type="scientific">uncultured Caudovirales phage</name>
    <dbReference type="NCBI Taxonomy" id="2100421"/>
    <lineage>
        <taxon>Viruses</taxon>
        <taxon>Duplodnaviria</taxon>
        <taxon>Heunggongvirae</taxon>
        <taxon>Uroviricota</taxon>
        <taxon>Caudoviricetes</taxon>
        <taxon>Peduoviridae</taxon>
        <taxon>Maltschvirus</taxon>
        <taxon>Maltschvirus maltsch</taxon>
    </lineage>
</organism>
<gene>
    <name evidence="1" type="ORF">UFOVP56_28</name>
</gene>
<dbReference type="InterPro" id="IPR037124">
    <property type="entry name" value="Chaperonin_GroES_sf"/>
</dbReference>